<dbReference type="SUPFAM" id="SSF51338">
    <property type="entry name" value="Composite domain of metallo-dependent hydrolases"/>
    <property type="match status" value="1"/>
</dbReference>
<gene>
    <name evidence="3" type="ORF">PILCRDRAFT_817946</name>
</gene>
<accession>A0A0C3C650</accession>
<dbReference type="Proteomes" id="UP000054166">
    <property type="component" value="Unassembled WGS sequence"/>
</dbReference>
<dbReference type="GO" id="GO:0016810">
    <property type="term" value="F:hydrolase activity, acting on carbon-nitrogen (but not peptide) bonds"/>
    <property type="evidence" value="ECO:0007669"/>
    <property type="project" value="InterPro"/>
</dbReference>
<dbReference type="OrthoDB" id="194468at2759"/>
<proteinExistence type="predicted"/>
<dbReference type="SUPFAM" id="SSF82171">
    <property type="entry name" value="DPP6 N-terminal domain-like"/>
    <property type="match status" value="1"/>
</dbReference>
<keyword evidence="1" id="KW-1133">Transmembrane helix</keyword>
<dbReference type="InterPro" id="IPR006680">
    <property type="entry name" value="Amidohydro-rel"/>
</dbReference>
<dbReference type="STRING" id="765440.A0A0C3C650"/>
<dbReference type="HOGENOM" id="CLU_003547_0_0_1"/>
<dbReference type="Gene3D" id="3.20.20.140">
    <property type="entry name" value="Metal-dependent hydrolases"/>
    <property type="match status" value="2"/>
</dbReference>
<evidence type="ECO:0000259" key="2">
    <source>
        <dbReference type="Pfam" id="PF01979"/>
    </source>
</evidence>
<dbReference type="EMBL" id="KN832986">
    <property type="protein sequence ID" value="KIM85097.1"/>
    <property type="molecule type" value="Genomic_DNA"/>
</dbReference>
<evidence type="ECO:0000256" key="1">
    <source>
        <dbReference type="SAM" id="Phobius"/>
    </source>
</evidence>
<dbReference type="InterPro" id="IPR051781">
    <property type="entry name" value="Metallo-dep_Hydrolase"/>
</dbReference>
<evidence type="ECO:0000313" key="3">
    <source>
        <dbReference type="EMBL" id="KIM85097.1"/>
    </source>
</evidence>
<dbReference type="PANTHER" id="PTHR43135">
    <property type="entry name" value="ALPHA-D-RIBOSE 1-METHYLPHOSPHONATE 5-TRIPHOSPHATE DIPHOSPHATASE"/>
    <property type="match status" value="1"/>
</dbReference>
<keyword evidence="4" id="KW-1185">Reference proteome</keyword>
<dbReference type="Gene3D" id="2.30.40.10">
    <property type="entry name" value="Urease, subunit C, domain 1"/>
    <property type="match status" value="2"/>
</dbReference>
<dbReference type="InterPro" id="IPR011059">
    <property type="entry name" value="Metal-dep_hydrolase_composite"/>
</dbReference>
<dbReference type="InParanoid" id="A0A0C3C650"/>
<dbReference type="Gene3D" id="2.120.10.30">
    <property type="entry name" value="TolB, C-terminal domain"/>
    <property type="match status" value="1"/>
</dbReference>
<name>A0A0C3C650_PILCF</name>
<keyword evidence="1" id="KW-0812">Transmembrane</keyword>
<feature type="domain" description="Amidohydrolase-related" evidence="2">
    <location>
        <begin position="1209"/>
        <end position="1274"/>
    </location>
</feature>
<dbReference type="InterPro" id="IPR032466">
    <property type="entry name" value="Metal_Hydrolase"/>
</dbReference>
<dbReference type="SUPFAM" id="SSF51556">
    <property type="entry name" value="Metallo-dependent hydrolases"/>
    <property type="match status" value="1"/>
</dbReference>
<reference evidence="3 4" key="1">
    <citation type="submission" date="2014-04" db="EMBL/GenBank/DDBJ databases">
        <authorList>
            <consortium name="DOE Joint Genome Institute"/>
            <person name="Kuo A."/>
            <person name="Tarkka M."/>
            <person name="Buscot F."/>
            <person name="Kohler A."/>
            <person name="Nagy L.G."/>
            <person name="Floudas D."/>
            <person name="Copeland A."/>
            <person name="Barry K.W."/>
            <person name="Cichocki N."/>
            <person name="Veneault-Fourrey C."/>
            <person name="LaButti K."/>
            <person name="Lindquist E.A."/>
            <person name="Lipzen A."/>
            <person name="Lundell T."/>
            <person name="Morin E."/>
            <person name="Murat C."/>
            <person name="Sun H."/>
            <person name="Tunlid A."/>
            <person name="Henrissat B."/>
            <person name="Grigoriev I.V."/>
            <person name="Hibbett D.S."/>
            <person name="Martin F."/>
            <person name="Nordberg H.P."/>
            <person name="Cantor M.N."/>
            <person name="Hua S.X."/>
        </authorList>
    </citation>
    <scope>NUCLEOTIDE SEQUENCE [LARGE SCALE GENOMIC DNA]</scope>
    <source>
        <strain evidence="3 4">F 1598</strain>
    </source>
</reference>
<dbReference type="InterPro" id="IPR011042">
    <property type="entry name" value="6-blade_b-propeller_TolB-like"/>
</dbReference>
<dbReference type="PANTHER" id="PTHR43135:SF3">
    <property type="entry name" value="ALPHA-D-RIBOSE 1-METHYLPHOSPHONATE 5-TRIPHOSPHATE DIPHOSPHATASE"/>
    <property type="match status" value="1"/>
</dbReference>
<sequence>MHTEKLGCTRGTALSPMLIKVDPRKNANNHPPKAHRLFRFLLLISAAAGTFYFQLLPVFSRTSASETLSPKPASSDPSTKWKDDIWPIRQPSPWDISTDFPYPRTLEYDVQEGTWLRLDVHPITSDIVFDMAGDIFCLPGNKYRHTNSGSTALIRAHPILLGVPHDSDPHFSPQGDRIVFRSDAELGVENIWIMKWTGCENMDVRPVRVEQGPLMDALELKAVEDDLLASGVKESLERKTRRLIREGRLEAQRVTNETYRWVSDARFHPSGSKVIATKWYTSTRSLGAGEGWEYPLPDANASYHKIKIGSGKRLVGRTLPSGWTAEQYGDQQIGPEQFIWRGNDSLIFAKNVADMHGQFTYSKDVHKGIYAIFSRNLTTGRTETLVDSSPGGASRPELSRDGKTLAYVTRVRDKEALVLKDLESGTIHNAWYGLTYDLSGVSAPMGTYPSFAFTPTDDAVIIWAAGQIYSVPLTVNTRGEKVPLNTPRPIRFTAHIEKRLAETRRSKTNLVGLETQDTQRVYAFKGLRVDDKGKRVLFQGAGLTYIQSVGNSAQPRRVPVAHADAAYYSPSFVYGANDLVLQARWSDSNFTTFELASLTSGQAYELRGLPLGRYHSSVICECSGTERQIAFVKTSGDWLTGDVVATSGAGLYIGDISLPTSWSEVSGSIPIRNAHFIPSEIDTGDLLNIRFIDANKKLLVQQSNKAFMIDFGARPNEFGKYPHHALASGRMSIELAISPISRISETVVAEWVAFVDFYHVYLTSGSNISNNEAVWSKPANATKGLARLSLDGGHDIAWSRDGKKIFWLLGPYLHSLEVSNLQQCSTVINNDTSTFGISCTKKLVEYEEMIVRHSTDIERIKRQATVSVAGSKSELYNTNVLVITNATVLTMEGHPNGRDLIEDGILISKGGVIDWVGLARDTIVPDGATVIDAQGAFIVPGFIDVHAHWEGFDTLYPAKSWEHETFLAYGITTLHNPSADNVDGAVERSRIESGQLIGPRIFQVGTIIYGAGEPGYHQDIIDLDEAYSALIRIKAESGPAGISYKNYNLPSRASRQRLLLAARNLSMLCVPEGGMNQEWDLTYIIDGMTTVEHALPVPILYDDILTLYAYSGTGATPTHIVNYGGAWGEQYVWATEDIPNDPKLRRFTRHDILETLTESTARPLNSYALFNTSSTIAKMVDRGLLAHIGAHGEPPLGFNYHAELFFTRQGGLSNYEVLRAATSSAAITLGLDDSIGSLTAGKLADFLVYAPSVNLLEDDIRGTMQIRYVVRGGRVWDAETMVEVWPLKGRKQQLPPFNAE</sequence>
<organism evidence="3 4">
    <name type="scientific">Piloderma croceum (strain F 1598)</name>
    <dbReference type="NCBI Taxonomy" id="765440"/>
    <lineage>
        <taxon>Eukaryota</taxon>
        <taxon>Fungi</taxon>
        <taxon>Dikarya</taxon>
        <taxon>Basidiomycota</taxon>
        <taxon>Agaricomycotina</taxon>
        <taxon>Agaricomycetes</taxon>
        <taxon>Agaricomycetidae</taxon>
        <taxon>Atheliales</taxon>
        <taxon>Atheliaceae</taxon>
        <taxon>Piloderma</taxon>
    </lineage>
</organism>
<protein>
    <recommendedName>
        <fullName evidence="2">Amidohydrolase-related domain-containing protein</fullName>
    </recommendedName>
</protein>
<evidence type="ECO:0000313" key="4">
    <source>
        <dbReference type="Proteomes" id="UP000054166"/>
    </source>
</evidence>
<keyword evidence="1" id="KW-0472">Membrane</keyword>
<dbReference type="Pfam" id="PF01979">
    <property type="entry name" value="Amidohydro_1"/>
    <property type="match status" value="1"/>
</dbReference>
<feature type="transmembrane region" description="Helical" evidence="1">
    <location>
        <begin position="40"/>
        <end position="59"/>
    </location>
</feature>
<reference evidence="4" key="2">
    <citation type="submission" date="2015-01" db="EMBL/GenBank/DDBJ databases">
        <title>Evolutionary Origins and Diversification of the Mycorrhizal Mutualists.</title>
        <authorList>
            <consortium name="DOE Joint Genome Institute"/>
            <consortium name="Mycorrhizal Genomics Consortium"/>
            <person name="Kohler A."/>
            <person name="Kuo A."/>
            <person name="Nagy L.G."/>
            <person name="Floudas D."/>
            <person name="Copeland A."/>
            <person name="Barry K.W."/>
            <person name="Cichocki N."/>
            <person name="Veneault-Fourrey C."/>
            <person name="LaButti K."/>
            <person name="Lindquist E.A."/>
            <person name="Lipzen A."/>
            <person name="Lundell T."/>
            <person name="Morin E."/>
            <person name="Murat C."/>
            <person name="Riley R."/>
            <person name="Ohm R."/>
            <person name="Sun H."/>
            <person name="Tunlid A."/>
            <person name="Henrissat B."/>
            <person name="Grigoriev I.V."/>
            <person name="Hibbett D.S."/>
            <person name="Martin F."/>
        </authorList>
    </citation>
    <scope>NUCLEOTIDE SEQUENCE [LARGE SCALE GENOMIC DNA]</scope>
    <source>
        <strain evidence="4">F 1598</strain>
    </source>
</reference>